<dbReference type="GO" id="GO:0004222">
    <property type="term" value="F:metalloendopeptidase activity"/>
    <property type="evidence" value="ECO:0007669"/>
    <property type="project" value="UniProtKB-EC"/>
</dbReference>
<dbReference type="EC" id="3.4.24.55" evidence="4"/>
<evidence type="ECO:0000259" key="18">
    <source>
        <dbReference type="Pfam" id="PF16187"/>
    </source>
</evidence>
<keyword evidence="10" id="KW-0482">Metalloprotease</keyword>
<evidence type="ECO:0000256" key="2">
    <source>
        <dbReference type="ARBA" id="ARBA00002184"/>
    </source>
</evidence>
<feature type="signal peptide" evidence="15">
    <location>
        <begin position="1"/>
        <end position="26"/>
    </location>
</feature>
<evidence type="ECO:0000313" key="20">
    <source>
        <dbReference type="EMBL" id="GLQ04509.1"/>
    </source>
</evidence>
<dbReference type="FunFam" id="3.30.830.10:FF:000005">
    <property type="entry name" value="nardilysin isoform X1"/>
    <property type="match status" value="1"/>
</dbReference>
<dbReference type="PROSITE" id="PS51257">
    <property type="entry name" value="PROKAR_LIPOPROTEIN"/>
    <property type="match status" value="1"/>
</dbReference>
<name>A0AA37S739_9GAMM</name>
<evidence type="ECO:0000256" key="5">
    <source>
        <dbReference type="ARBA" id="ARBA00017565"/>
    </source>
</evidence>
<reference evidence="20" key="2">
    <citation type="submission" date="2023-01" db="EMBL/GenBank/DDBJ databases">
        <title>Draft genome sequence of Pseudoalteromonas tetraodonis strain NBRC 103034.</title>
        <authorList>
            <person name="Sun Q."/>
            <person name="Mori K."/>
        </authorList>
    </citation>
    <scope>NUCLEOTIDE SEQUENCE</scope>
    <source>
        <strain evidence="20">NBRC 103034</strain>
    </source>
</reference>
<dbReference type="PANTHER" id="PTHR43690:SF18">
    <property type="entry name" value="INSULIN-DEGRADING ENZYME-RELATED"/>
    <property type="match status" value="1"/>
</dbReference>
<dbReference type="Pfam" id="PF22456">
    <property type="entry name" value="PqqF-like_C_4"/>
    <property type="match status" value="1"/>
</dbReference>
<keyword evidence="7" id="KW-0479">Metal-binding</keyword>
<evidence type="ECO:0000259" key="16">
    <source>
        <dbReference type="Pfam" id="PF00675"/>
    </source>
</evidence>
<proteinExistence type="inferred from homology"/>
<comment type="similarity">
    <text evidence="3 14">Belongs to the peptidase M16 family.</text>
</comment>
<evidence type="ECO:0000256" key="4">
    <source>
        <dbReference type="ARBA" id="ARBA00012449"/>
    </source>
</evidence>
<dbReference type="InterPro" id="IPR032632">
    <property type="entry name" value="Peptidase_M16_M"/>
</dbReference>
<dbReference type="GO" id="GO:0046872">
    <property type="term" value="F:metal ion binding"/>
    <property type="evidence" value="ECO:0007669"/>
    <property type="project" value="UniProtKB-KW"/>
</dbReference>
<evidence type="ECO:0000256" key="3">
    <source>
        <dbReference type="ARBA" id="ARBA00007261"/>
    </source>
</evidence>
<dbReference type="InterPro" id="IPR011765">
    <property type="entry name" value="Pept_M16_N"/>
</dbReference>
<keyword evidence="9" id="KW-0862">Zinc</keyword>
<protein>
    <recommendedName>
        <fullName evidence="5">Protease 3</fullName>
        <ecNumber evidence="4">3.4.24.55</ecNumber>
    </recommendedName>
    <alternativeName>
        <fullName evidence="13">Pitrilysin</fullName>
    </alternativeName>
    <alternativeName>
        <fullName evidence="12">Protease III</fullName>
    </alternativeName>
    <alternativeName>
        <fullName evidence="11">Protease pi</fullName>
    </alternativeName>
</protein>
<evidence type="ECO:0000256" key="11">
    <source>
        <dbReference type="ARBA" id="ARBA00029597"/>
    </source>
</evidence>
<dbReference type="InterPro" id="IPR011249">
    <property type="entry name" value="Metalloenz_LuxS/M16"/>
</dbReference>
<feature type="chain" id="PRO_5041402492" description="Protease 3" evidence="15">
    <location>
        <begin position="27"/>
        <end position="965"/>
    </location>
</feature>
<reference evidence="20" key="1">
    <citation type="journal article" date="2014" name="Int. J. Syst. Evol. Microbiol.">
        <title>Complete genome sequence of Corynebacterium casei LMG S-19264T (=DSM 44701T), isolated from a smear-ripened cheese.</title>
        <authorList>
            <consortium name="US DOE Joint Genome Institute (JGI-PGF)"/>
            <person name="Walter F."/>
            <person name="Albersmeier A."/>
            <person name="Kalinowski J."/>
            <person name="Ruckert C."/>
        </authorList>
    </citation>
    <scope>NUCLEOTIDE SEQUENCE</scope>
    <source>
        <strain evidence="20">NBRC 103034</strain>
    </source>
</reference>
<sequence length="965" mass="109072">MDITKMKHIIGLSAIALAILSGCSNTATLTQSPQTSLLSPTLVVSPNDNREYKTLTLANDIEVILVSDPSAEKSAASLSVGVGLLHDPMSQQGMAHYLEHMLFLGTERYPDTKGYSDFMTKNGGAHNAYTWLDITNYMFKINNDAFDEGLDRFSDFFKAPKLYPEYTEKEKNAVNAEWSMRREMDFFGQFKLARKMMGEHPANRFLIGNLETLGDKADSSLHKETVDFYNKYYSSNIMKVALISNLPLKEMQKKAEKYFADIKNKNIEKPKVSAKLDFDNAGGKRVFYSPNEDVKQLQLDFTITNNQTEFAVKPNRFVAYLLSNEMPGSPAQILRDKGWVSQLSASASPNQYGNYGSLNVNIELTDEGMKNREAIVAIIMQYIDLIKREGVNSKYFNEIRTSLNNQFKFLEKGDEFNYVSALTQSMQDYPLNHAINAPYYYAKFDADAVNNVLKQLNADTLRVWYISQQEDTDSQLHFYDGKYRISDISDAEIASWEKPSEFNLALPSVNNLLPESFAIKTQAFKEQKHPELSYDKNGVKIWRQASQQFAEQPKGLVEVYINTQTGLRDINSTVLYSVWADLYNTQLSQLRTEAAIAGMNVNLSSSNGLVLSLSGFTDKQDTLLKQALAGFDDEISAQAFNQAIDRYQRDLLNQQKQFPYAQAFSEYSKLTRTGSFDTDALIKAAQSLTLADLQALKQSTLANNNLRVFSYGNYNQKDIDAIAAELTAILPNNHTKSEFARSKAWLPQLGEARVLHKDIDVADVAVVDMTIHPTPGYKQKAQAAVLQGHFRTIAFDKMRTEEQLAYAVGALARPIEDYSGIGLFIQTPVKGPKEIQVRFDKFKKEYASELNAMSEETFAQLKNATLVSLKEQPKNLSDEMSPLINDWYRENFDFDSKQKLIAEVEKVTLADIKDYYQQTMLNPQAARLNVQLRGSKFSDSEFADLPNQTKVTSLDAYYSDIKLQK</sequence>
<feature type="domain" description="Peptidase M16 middle/third" evidence="18">
    <location>
        <begin position="407"/>
        <end position="683"/>
    </location>
</feature>
<evidence type="ECO:0000256" key="12">
    <source>
        <dbReference type="ARBA" id="ARBA00031184"/>
    </source>
</evidence>
<dbReference type="Pfam" id="PF16187">
    <property type="entry name" value="Peptidase_M16_M"/>
    <property type="match status" value="1"/>
</dbReference>
<evidence type="ECO:0000256" key="15">
    <source>
        <dbReference type="SAM" id="SignalP"/>
    </source>
</evidence>
<evidence type="ECO:0000256" key="1">
    <source>
        <dbReference type="ARBA" id="ARBA00001947"/>
    </source>
</evidence>
<comment type="function">
    <text evidence="2">Endopeptidase that degrades small peptides of less than 7 kDa, such as glucagon and insulin.</text>
</comment>
<evidence type="ECO:0000256" key="14">
    <source>
        <dbReference type="RuleBase" id="RU004447"/>
    </source>
</evidence>
<feature type="domain" description="Coenzyme PQQ synthesis protein F-like C-terminal lobe" evidence="19">
    <location>
        <begin position="790"/>
        <end position="881"/>
    </location>
</feature>
<dbReference type="InterPro" id="IPR007863">
    <property type="entry name" value="Peptidase_M16_C"/>
</dbReference>
<feature type="domain" description="Peptidase M16 N-terminal" evidence="16">
    <location>
        <begin position="63"/>
        <end position="196"/>
    </location>
</feature>
<dbReference type="Pfam" id="PF00675">
    <property type="entry name" value="Peptidase_M16"/>
    <property type="match status" value="1"/>
</dbReference>
<dbReference type="AlphaFoldDB" id="A0AA37S739"/>
<dbReference type="Pfam" id="PF05193">
    <property type="entry name" value="Peptidase_M16_C"/>
    <property type="match status" value="1"/>
</dbReference>
<keyword evidence="8" id="KW-0378">Hydrolase</keyword>
<evidence type="ECO:0000256" key="13">
    <source>
        <dbReference type="ARBA" id="ARBA00033450"/>
    </source>
</evidence>
<dbReference type="InterPro" id="IPR050626">
    <property type="entry name" value="Peptidase_M16"/>
</dbReference>
<keyword evidence="21" id="KW-1185">Reference proteome</keyword>
<evidence type="ECO:0000256" key="9">
    <source>
        <dbReference type="ARBA" id="ARBA00022833"/>
    </source>
</evidence>
<evidence type="ECO:0000256" key="7">
    <source>
        <dbReference type="ARBA" id="ARBA00022723"/>
    </source>
</evidence>
<keyword evidence="6 20" id="KW-0645">Protease</keyword>
<accession>A0AA37S739</accession>
<evidence type="ECO:0000256" key="6">
    <source>
        <dbReference type="ARBA" id="ARBA00022670"/>
    </source>
</evidence>
<evidence type="ECO:0000256" key="10">
    <source>
        <dbReference type="ARBA" id="ARBA00023049"/>
    </source>
</evidence>
<evidence type="ECO:0000259" key="17">
    <source>
        <dbReference type="Pfam" id="PF05193"/>
    </source>
</evidence>
<dbReference type="GO" id="GO:0006508">
    <property type="term" value="P:proteolysis"/>
    <property type="evidence" value="ECO:0007669"/>
    <property type="project" value="UniProtKB-KW"/>
</dbReference>
<comment type="caution">
    <text evidence="20">The sequence shown here is derived from an EMBL/GenBank/DDBJ whole genome shotgun (WGS) entry which is preliminary data.</text>
</comment>
<dbReference type="GO" id="GO:0005737">
    <property type="term" value="C:cytoplasm"/>
    <property type="evidence" value="ECO:0007669"/>
    <property type="project" value="UniProtKB-ARBA"/>
</dbReference>
<evidence type="ECO:0000259" key="19">
    <source>
        <dbReference type="Pfam" id="PF22456"/>
    </source>
</evidence>
<dbReference type="InterPro" id="IPR054734">
    <property type="entry name" value="PqqF-like_C_4"/>
</dbReference>
<dbReference type="EMBL" id="BSNE01000020">
    <property type="protein sequence ID" value="GLQ04509.1"/>
    <property type="molecule type" value="Genomic_DNA"/>
</dbReference>
<evidence type="ECO:0000256" key="8">
    <source>
        <dbReference type="ARBA" id="ARBA00022801"/>
    </source>
</evidence>
<dbReference type="PROSITE" id="PS00143">
    <property type="entry name" value="INSULINASE"/>
    <property type="match status" value="1"/>
</dbReference>
<dbReference type="Proteomes" id="UP001161408">
    <property type="component" value="Unassembled WGS sequence"/>
</dbReference>
<gene>
    <name evidence="20" type="primary">ptrA</name>
    <name evidence="20" type="ORF">GCM10007914_33900</name>
</gene>
<dbReference type="FunFam" id="3.30.830.10:FF:000012">
    <property type="entry name" value="Protease 3"/>
    <property type="match status" value="1"/>
</dbReference>
<dbReference type="InterPro" id="IPR001431">
    <property type="entry name" value="Pept_M16_Zn_BS"/>
</dbReference>
<dbReference type="SUPFAM" id="SSF63411">
    <property type="entry name" value="LuxS/MPP-like metallohydrolase"/>
    <property type="match status" value="4"/>
</dbReference>
<comment type="cofactor">
    <cofactor evidence="1">
        <name>Zn(2+)</name>
        <dbReference type="ChEBI" id="CHEBI:29105"/>
    </cofactor>
</comment>
<dbReference type="Gene3D" id="3.30.830.10">
    <property type="entry name" value="Metalloenzyme, LuxS/M16 peptidase-like"/>
    <property type="match status" value="4"/>
</dbReference>
<keyword evidence="15" id="KW-0732">Signal</keyword>
<feature type="domain" description="Peptidase M16 C-terminal" evidence="17">
    <location>
        <begin position="227"/>
        <end position="403"/>
    </location>
</feature>
<evidence type="ECO:0000313" key="21">
    <source>
        <dbReference type="Proteomes" id="UP001161408"/>
    </source>
</evidence>
<dbReference type="PANTHER" id="PTHR43690">
    <property type="entry name" value="NARDILYSIN"/>
    <property type="match status" value="1"/>
</dbReference>
<organism evidence="20 21">
    <name type="scientific">Pseudoalteromonas tetraodonis GFC</name>
    <dbReference type="NCBI Taxonomy" id="1315271"/>
    <lineage>
        <taxon>Bacteria</taxon>
        <taxon>Pseudomonadati</taxon>
        <taxon>Pseudomonadota</taxon>
        <taxon>Gammaproteobacteria</taxon>
        <taxon>Alteromonadales</taxon>
        <taxon>Pseudoalteromonadaceae</taxon>
        <taxon>Pseudoalteromonas</taxon>
    </lineage>
</organism>